<keyword evidence="4" id="KW-1185">Reference proteome</keyword>
<comment type="caution">
    <text evidence="3">The sequence shown here is derived from an EMBL/GenBank/DDBJ whole genome shotgun (WGS) entry which is preliminary data.</text>
</comment>
<feature type="compositionally biased region" description="Basic and acidic residues" evidence="1">
    <location>
        <begin position="192"/>
        <end position="208"/>
    </location>
</feature>
<feature type="region of interest" description="Disordered" evidence="1">
    <location>
        <begin position="115"/>
        <end position="208"/>
    </location>
</feature>
<evidence type="ECO:0000313" key="4">
    <source>
        <dbReference type="Proteomes" id="UP001161691"/>
    </source>
</evidence>
<keyword evidence="2" id="KW-1133">Transmembrane helix</keyword>
<protein>
    <submittedName>
        <fullName evidence="3">Stage II sporulation protein P</fullName>
    </submittedName>
</protein>
<name>A0ABT6TIM6_9BACL</name>
<dbReference type="InterPro" id="IPR010897">
    <property type="entry name" value="Spore_II_P"/>
</dbReference>
<reference evidence="3" key="1">
    <citation type="submission" date="2023-04" db="EMBL/GenBank/DDBJ databases">
        <title>Comparative genomic analysis of Cohnella hashimotonis sp. nov., isolated from the International Space Station.</title>
        <authorList>
            <person name="Venkateswaran K."/>
            <person name="Simpson A."/>
        </authorList>
    </citation>
    <scope>NUCLEOTIDE SEQUENCE</scope>
    <source>
        <strain evidence="3">F6_2S_P_1</strain>
    </source>
</reference>
<feature type="compositionally biased region" description="Low complexity" evidence="1">
    <location>
        <begin position="172"/>
        <end position="184"/>
    </location>
</feature>
<dbReference type="Gene3D" id="3.40.630.40">
    <property type="entry name" value="Zn-dependent exopeptidases"/>
    <property type="match status" value="1"/>
</dbReference>
<dbReference type="RefSeq" id="WP_282909507.1">
    <property type="nucleotide sequence ID" value="NZ_JAGRPV010000001.1"/>
</dbReference>
<evidence type="ECO:0000256" key="1">
    <source>
        <dbReference type="SAM" id="MobiDB-lite"/>
    </source>
</evidence>
<gene>
    <name evidence="3" type="ORF">KB449_16995</name>
</gene>
<dbReference type="Pfam" id="PF07454">
    <property type="entry name" value="SpoIIP"/>
    <property type="match status" value="1"/>
</dbReference>
<dbReference type="Proteomes" id="UP001161691">
    <property type="component" value="Unassembled WGS sequence"/>
</dbReference>
<feature type="transmembrane region" description="Helical" evidence="2">
    <location>
        <begin position="20"/>
        <end position="47"/>
    </location>
</feature>
<keyword evidence="2" id="KW-0472">Membrane</keyword>
<dbReference type="SUPFAM" id="SSF53187">
    <property type="entry name" value="Zn-dependent exopeptidases"/>
    <property type="match status" value="1"/>
</dbReference>
<accession>A0ABT6TIM6</accession>
<evidence type="ECO:0000256" key="2">
    <source>
        <dbReference type="SAM" id="Phobius"/>
    </source>
</evidence>
<proteinExistence type="predicted"/>
<keyword evidence="2" id="KW-0812">Transmembrane</keyword>
<organism evidence="3 4">
    <name type="scientific">Cohnella hashimotonis</name>
    <dbReference type="NCBI Taxonomy" id="2826895"/>
    <lineage>
        <taxon>Bacteria</taxon>
        <taxon>Bacillati</taxon>
        <taxon>Bacillota</taxon>
        <taxon>Bacilli</taxon>
        <taxon>Bacillales</taxon>
        <taxon>Paenibacillaceae</taxon>
        <taxon>Cohnella</taxon>
    </lineage>
</organism>
<evidence type="ECO:0000313" key="3">
    <source>
        <dbReference type="EMBL" id="MDI4646676.1"/>
    </source>
</evidence>
<dbReference type="NCBIfam" id="TIGR02867">
    <property type="entry name" value="spore_II_P"/>
    <property type="match status" value="1"/>
</dbReference>
<dbReference type="EMBL" id="JAGRPV010000001">
    <property type="protein sequence ID" value="MDI4646676.1"/>
    <property type="molecule type" value="Genomic_DNA"/>
</dbReference>
<sequence length="429" mass="46529">MFRAALSQYLPVWRRQFRRFLASGRAFLLLSFCSMVMFVLLGLGGILQIKLAASPAQSMKGFAASVSDTFFSSMLGLELPQMAEKGKGGSMDGERIAAFLLRFLTDVNPGDPKSLLAAEMPGAGGDEPILFRTGSGGSDSAPEDYSPPASGTSDDHGTDPGTRPDGGDDMPDTSATPEPEQNGEGPPPTPTPDKEEAPSGETKTTEGRKVVFIYHSHNRESYFPELPPSVKDPNSGKVNVTQVGKRLADQLEKRGIGALHSSKDYAGTVKDYDWNQSYKYSKQTVMQAMAGDKNLTFFFDIHRDSLRRKESTVMIGGKDYAQVFFIIGQRNPNWKQNESFANEIHEKLEASYPGLSRGIWGKTAATGNGEYNQSLAPDSVLIEIGGVDNTLEECYRTADALAKTIADLYWHNQNAEAANVGKTNAAKAG</sequence>